<keyword evidence="13" id="KW-0966">Cell projection</keyword>
<dbReference type="InterPro" id="IPR005837">
    <property type="entry name" value="FliP"/>
</dbReference>
<keyword evidence="3 12" id="KW-0813">Transport</keyword>
<evidence type="ECO:0000256" key="4">
    <source>
        <dbReference type="ARBA" id="ARBA00022475"/>
    </source>
</evidence>
<comment type="caution">
    <text evidence="12">Lacks conserved residue(s) required for the propagation of feature annotation.</text>
</comment>
<evidence type="ECO:0000256" key="12">
    <source>
        <dbReference type="RuleBase" id="RU362069"/>
    </source>
</evidence>
<dbReference type="Pfam" id="PF00813">
    <property type="entry name" value="FliP"/>
    <property type="match status" value="1"/>
</dbReference>
<dbReference type="InterPro" id="IPR005838">
    <property type="entry name" value="T3SS_IM_P"/>
</dbReference>
<reference evidence="13 14" key="1">
    <citation type="submission" date="2021-03" db="EMBL/GenBank/DDBJ databases">
        <title>Caproiciproducens sp. nov. isolated from feces of cow.</title>
        <authorList>
            <person name="Choi J.-Y."/>
        </authorList>
    </citation>
    <scope>NUCLEOTIDE SEQUENCE [LARGE SCALE GENOMIC DNA]</scope>
    <source>
        <strain evidence="13 14">AGMB10547</strain>
    </source>
</reference>
<evidence type="ECO:0000256" key="2">
    <source>
        <dbReference type="ARBA" id="ARBA00021714"/>
    </source>
</evidence>
<sequence>MPKIKEKKKSKVGKKALIVITISLALIFLLPIGASAASVNVDVNGKGVDTLEIIEMFTILALAPSILIMTTCFTRIIIVLSFLRNALGLQQTPPNQVLIGIALFLSLFIMNPVLNEVNTQAYQPYKEKKITQEQFLHQAAVPMKKFMLKQTKKDDLNLFINLSKAKGVKSVDELSITVVIPAFMTSELKRAFTIGFLIFIPFLIIDMIVASTLMSMGMIMLPPAMISLPFKLLLFVLVDGWGLLFKTLAASFNM</sequence>
<evidence type="ECO:0000256" key="1">
    <source>
        <dbReference type="ARBA" id="ARBA00006257"/>
    </source>
</evidence>
<comment type="subcellular location">
    <subcellularLocation>
        <location evidence="12">Cell membrane</location>
        <topology evidence="12">Multi-pass membrane protein</topology>
    </subcellularLocation>
    <subcellularLocation>
        <location evidence="12">Bacterial flagellum basal body</location>
    </subcellularLocation>
</comment>
<dbReference type="PROSITE" id="PS01061">
    <property type="entry name" value="FLIP_2"/>
    <property type="match status" value="1"/>
</dbReference>
<keyword evidence="14" id="KW-1185">Reference proteome</keyword>
<dbReference type="RefSeq" id="WP_219965910.1">
    <property type="nucleotide sequence ID" value="NZ_JAGFNZ010000004.1"/>
</dbReference>
<keyword evidence="6 12" id="KW-1005">Bacterial flagellum biogenesis</keyword>
<evidence type="ECO:0000256" key="5">
    <source>
        <dbReference type="ARBA" id="ARBA00022692"/>
    </source>
</evidence>
<keyword evidence="13" id="KW-0282">Flagellum</keyword>
<dbReference type="PANTHER" id="PTHR30587">
    <property type="entry name" value="FLAGELLAR BIOSYNTHETIC PROTEIN FLIP"/>
    <property type="match status" value="1"/>
</dbReference>
<keyword evidence="5 12" id="KW-0812">Transmembrane</keyword>
<keyword evidence="11 12" id="KW-1006">Bacterial flagellum protein export</keyword>
<organism evidence="13 14">
    <name type="scientific">Caproiciproducens faecalis</name>
    <dbReference type="NCBI Taxonomy" id="2820301"/>
    <lineage>
        <taxon>Bacteria</taxon>
        <taxon>Bacillati</taxon>
        <taxon>Bacillota</taxon>
        <taxon>Clostridia</taxon>
        <taxon>Eubacteriales</taxon>
        <taxon>Acutalibacteraceae</taxon>
        <taxon>Caproiciproducens</taxon>
    </lineage>
</organism>
<gene>
    <name evidence="12 13" type="primary">fliP</name>
    <name evidence="13" type="ORF">J5W02_11140</name>
</gene>
<keyword evidence="7 12" id="KW-0653">Protein transport</keyword>
<evidence type="ECO:0000256" key="10">
    <source>
        <dbReference type="ARBA" id="ARBA00023143"/>
    </source>
</evidence>
<feature type="transmembrane region" description="Helical" evidence="12">
    <location>
        <begin position="232"/>
        <end position="252"/>
    </location>
</feature>
<dbReference type="PRINTS" id="PR01302">
    <property type="entry name" value="TYPE3IMPPROT"/>
</dbReference>
<dbReference type="PANTHER" id="PTHR30587:SF0">
    <property type="entry name" value="FLAGELLAR BIOSYNTHETIC PROTEIN FLIP"/>
    <property type="match status" value="1"/>
</dbReference>
<feature type="transmembrane region" description="Helical" evidence="12">
    <location>
        <begin position="194"/>
        <end position="220"/>
    </location>
</feature>
<evidence type="ECO:0000256" key="11">
    <source>
        <dbReference type="ARBA" id="ARBA00023225"/>
    </source>
</evidence>
<dbReference type="EMBL" id="JAGFNZ010000004">
    <property type="protein sequence ID" value="MBW7573363.1"/>
    <property type="molecule type" value="Genomic_DNA"/>
</dbReference>
<evidence type="ECO:0000313" key="14">
    <source>
        <dbReference type="Proteomes" id="UP000719942"/>
    </source>
</evidence>
<dbReference type="NCBIfam" id="NF009438">
    <property type="entry name" value="PRK12797.1"/>
    <property type="match status" value="1"/>
</dbReference>
<dbReference type="PRINTS" id="PR00951">
    <property type="entry name" value="FLGBIOSNFLIP"/>
</dbReference>
<dbReference type="NCBIfam" id="TIGR01103">
    <property type="entry name" value="fliP"/>
    <property type="match status" value="1"/>
</dbReference>
<dbReference type="Proteomes" id="UP000719942">
    <property type="component" value="Unassembled WGS sequence"/>
</dbReference>
<feature type="transmembrane region" description="Helical" evidence="12">
    <location>
        <begin position="60"/>
        <end position="83"/>
    </location>
</feature>
<evidence type="ECO:0000256" key="9">
    <source>
        <dbReference type="ARBA" id="ARBA00023136"/>
    </source>
</evidence>
<evidence type="ECO:0000313" key="13">
    <source>
        <dbReference type="EMBL" id="MBW7573363.1"/>
    </source>
</evidence>
<evidence type="ECO:0000256" key="3">
    <source>
        <dbReference type="ARBA" id="ARBA00022448"/>
    </source>
</evidence>
<protein>
    <recommendedName>
        <fullName evidence="2 12">Flagellar biosynthetic protein FliP</fullName>
    </recommendedName>
</protein>
<comment type="similarity">
    <text evidence="1 12">Belongs to the FliP/MopC/SpaP family.</text>
</comment>
<comment type="function">
    <text evidence="12">Plays a role in the flagellum-specific transport system.</text>
</comment>
<keyword evidence="10" id="KW-0975">Bacterial flagellum</keyword>
<accession>A0ABS7DQ15</accession>
<keyword evidence="9 12" id="KW-0472">Membrane</keyword>
<proteinExistence type="inferred from homology"/>
<evidence type="ECO:0000256" key="7">
    <source>
        <dbReference type="ARBA" id="ARBA00022927"/>
    </source>
</evidence>
<evidence type="ECO:0000256" key="6">
    <source>
        <dbReference type="ARBA" id="ARBA00022795"/>
    </source>
</evidence>
<keyword evidence="13" id="KW-0969">Cilium</keyword>
<keyword evidence="4 12" id="KW-1003">Cell membrane</keyword>
<comment type="caution">
    <text evidence="13">The sequence shown here is derived from an EMBL/GenBank/DDBJ whole genome shotgun (WGS) entry which is preliminary data.</text>
</comment>
<keyword evidence="8 12" id="KW-1133">Transmembrane helix</keyword>
<evidence type="ECO:0000256" key="8">
    <source>
        <dbReference type="ARBA" id="ARBA00022989"/>
    </source>
</evidence>
<name>A0ABS7DQ15_9FIRM</name>